<feature type="compositionally biased region" description="Basic and acidic residues" evidence="1">
    <location>
        <begin position="17"/>
        <end position="29"/>
    </location>
</feature>
<organism evidence="2 3">
    <name type="scientific">Caenorhabditis auriculariae</name>
    <dbReference type="NCBI Taxonomy" id="2777116"/>
    <lineage>
        <taxon>Eukaryota</taxon>
        <taxon>Metazoa</taxon>
        <taxon>Ecdysozoa</taxon>
        <taxon>Nematoda</taxon>
        <taxon>Chromadorea</taxon>
        <taxon>Rhabditida</taxon>
        <taxon>Rhabditina</taxon>
        <taxon>Rhabditomorpha</taxon>
        <taxon>Rhabditoidea</taxon>
        <taxon>Rhabditidae</taxon>
        <taxon>Peloderinae</taxon>
        <taxon>Caenorhabditis</taxon>
    </lineage>
</organism>
<name>A0A8S1HRH5_9PELO</name>
<protein>
    <submittedName>
        <fullName evidence="2">Uncharacterized protein</fullName>
    </submittedName>
</protein>
<reference evidence="2" key="1">
    <citation type="submission" date="2020-10" db="EMBL/GenBank/DDBJ databases">
        <authorList>
            <person name="Kikuchi T."/>
        </authorList>
    </citation>
    <scope>NUCLEOTIDE SEQUENCE</scope>
    <source>
        <strain evidence="2">NKZ352</strain>
    </source>
</reference>
<evidence type="ECO:0000313" key="2">
    <source>
        <dbReference type="EMBL" id="CAD6198392.1"/>
    </source>
</evidence>
<dbReference type="Proteomes" id="UP000835052">
    <property type="component" value="Unassembled WGS sequence"/>
</dbReference>
<gene>
    <name evidence="2" type="ORF">CAUJ_LOCUS14298</name>
</gene>
<proteinExistence type="predicted"/>
<sequence length="96" mass="10441">MNLLFGNSANPKTTSKLRNEAKKDDFEKVANEEGPARRVELSAMPYSGVIQMSDSLLTAPSCELFCLCPFVFILRSVCPCMVMIVSGAFLSDGSIT</sequence>
<feature type="region of interest" description="Disordered" evidence="1">
    <location>
        <begin position="1"/>
        <end position="29"/>
    </location>
</feature>
<evidence type="ECO:0000313" key="3">
    <source>
        <dbReference type="Proteomes" id="UP000835052"/>
    </source>
</evidence>
<accession>A0A8S1HRH5</accession>
<dbReference type="EMBL" id="CAJGYM010000124">
    <property type="protein sequence ID" value="CAD6198392.1"/>
    <property type="molecule type" value="Genomic_DNA"/>
</dbReference>
<keyword evidence="3" id="KW-1185">Reference proteome</keyword>
<comment type="caution">
    <text evidence="2">The sequence shown here is derived from an EMBL/GenBank/DDBJ whole genome shotgun (WGS) entry which is preliminary data.</text>
</comment>
<dbReference type="AlphaFoldDB" id="A0A8S1HRH5"/>
<feature type="compositionally biased region" description="Polar residues" evidence="1">
    <location>
        <begin position="1"/>
        <end position="16"/>
    </location>
</feature>
<evidence type="ECO:0000256" key="1">
    <source>
        <dbReference type="SAM" id="MobiDB-lite"/>
    </source>
</evidence>